<dbReference type="RefSeq" id="WP_117401789.1">
    <property type="nucleotide sequence ID" value="NZ_QVNQ01000007.1"/>
</dbReference>
<proteinExistence type="predicted"/>
<dbReference type="Proteomes" id="UP000262882">
    <property type="component" value="Unassembled WGS sequence"/>
</dbReference>
<comment type="caution">
    <text evidence="1">The sequence shown here is derived from an EMBL/GenBank/DDBJ whole genome shotgun (WGS) entry which is preliminary data.</text>
</comment>
<reference evidence="1 2" key="1">
    <citation type="submission" date="2018-08" db="EMBL/GenBank/DDBJ databases">
        <title>Actinomadura spongicola sp. nov., isolated from marine sponge Leucetta chagosensis.</title>
        <authorList>
            <person name="Li L."/>
            <person name="Lin H.W."/>
        </authorList>
    </citation>
    <scope>NUCLEOTIDE SEQUENCE [LARGE SCALE GENOMIC DNA]</scope>
    <source>
        <strain evidence="1 2">LHW52907</strain>
    </source>
</reference>
<keyword evidence="2" id="KW-1185">Reference proteome</keyword>
<dbReference type="OrthoDB" id="3465520at2"/>
<dbReference type="EMBL" id="QVNQ01000007">
    <property type="protein sequence ID" value="RFS83091.1"/>
    <property type="molecule type" value="Genomic_DNA"/>
</dbReference>
<organism evidence="1 2">
    <name type="scientific">Actinomadura spongiicola</name>
    <dbReference type="NCBI Taxonomy" id="2303421"/>
    <lineage>
        <taxon>Bacteria</taxon>
        <taxon>Bacillati</taxon>
        <taxon>Actinomycetota</taxon>
        <taxon>Actinomycetes</taxon>
        <taxon>Streptosporangiales</taxon>
        <taxon>Thermomonosporaceae</taxon>
        <taxon>Actinomadura</taxon>
    </lineage>
</organism>
<accession>A0A372GCJ3</accession>
<protein>
    <submittedName>
        <fullName evidence="1">Uncharacterized protein</fullName>
    </submittedName>
</protein>
<evidence type="ECO:0000313" key="2">
    <source>
        <dbReference type="Proteomes" id="UP000262882"/>
    </source>
</evidence>
<evidence type="ECO:0000313" key="1">
    <source>
        <dbReference type="EMBL" id="RFS83091.1"/>
    </source>
</evidence>
<name>A0A372GCJ3_9ACTN</name>
<dbReference type="AlphaFoldDB" id="A0A372GCJ3"/>
<gene>
    <name evidence="1" type="ORF">D0T12_23195</name>
</gene>
<sequence>MLPAPEDALPVSLTPTQANTIALALDSGIGAEPQWGDPRGISGDCLAVSGILGWHDPGEQNFRVALTRRQWDVIVAELDRGALTLLQNGEERQARECMRARDAVLAQVGRDLPAHHGRTAIARQRLEPGDAGYYTLFQPPRGGWRTGFTYGRPDAATGPPIRSAVPGRGLAVATGTPTVDVTVQTVPAAPDLDVAAWEYVGEISQHWVGFPYPELVLAVPDQKGTELWELSTEVWPHVVYRVRLCVRDIGSAQEEHRVQLWPGRADTPVEQRRPTPREE</sequence>